<dbReference type="InterPro" id="IPR002125">
    <property type="entry name" value="CMP_dCMP_dom"/>
</dbReference>
<feature type="binding site" evidence="13">
    <location>
        <begin position="47"/>
        <end position="53"/>
    </location>
    <ligand>
        <name>substrate</name>
    </ligand>
</feature>
<evidence type="ECO:0000313" key="17">
    <source>
        <dbReference type="EMBL" id="TDA22966.1"/>
    </source>
</evidence>
<evidence type="ECO:0000256" key="4">
    <source>
        <dbReference type="ARBA" id="ARBA00012783"/>
    </source>
</evidence>
<dbReference type="PROSITE" id="PS51747">
    <property type="entry name" value="CYT_DCMP_DEAMINASES_2"/>
    <property type="match status" value="1"/>
</dbReference>
<gene>
    <name evidence="17" type="primary">cdd</name>
    <name evidence="17" type="ORF">E1963_02430</name>
</gene>
<dbReference type="EC" id="3.5.4.5" evidence="4 15"/>
<dbReference type="NCBIfam" id="NF004064">
    <property type="entry name" value="PRK05578.1"/>
    <property type="match status" value="1"/>
</dbReference>
<evidence type="ECO:0000256" key="14">
    <source>
        <dbReference type="PIRSR" id="PIRSR606262-3"/>
    </source>
</evidence>
<dbReference type="InterPro" id="IPR006262">
    <property type="entry name" value="Cyt_deam_tetra"/>
</dbReference>
<comment type="cofactor">
    <cofactor evidence="1 14 15">
        <name>Zn(2+)</name>
        <dbReference type="ChEBI" id="CHEBI:29105"/>
    </cofactor>
</comment>
<evidence type="ECO:0000256" key="13">
    <source>
        <dbReference type="PIRSR" id="PIRSR606262-2"/>
    </source>
</evidence>
<feature type="binding site" evidence="14">
    <location>
        <position position="58"/>
    </location>
    <ligand>
        <name>Zn(2+)</name>
        <dbReference type="ChEBI" id="CHEBI:29105"/>
        <note>catalytic</note>
    </ligand>
</feature>
<evidence type="ECO:0000256" key="11">
    <source>
        <dbReference type="ARBA" id="ARBA00049558"/>
    </source>
</evidence>
<feature type="binding site" evidence="14">
    <location>
        <position position="95"/>
    </location>
    <ligand>
        <name>Zn(2+)</name>
        <dbReference type="ChEBI" id="CHEBI:29105"/>
        <note>catalytic</note>
    </ligand>
</feature>
<keyword evidence="18" id="KW-1185">Reference proteome</keyword>
<dbReference type="FunFam" id="3.40.140.10:FF:000008">
    <property type="entry name" value="Cytidine deaminase"/>
    <property type="match status" value="1"/>
</dbReference>
<comment type="catalytic activity">
    <reaction evidence="11 15">
        <text>cytidine + H2O + H(+) = uridine + NH4(+)</text>
        <dbReference type="Rhea" id="RHEA:16069"/>
        <dbReference type="ChEBI" id="CHEBI:15377"/>
        <dbReference type="ChEBI" id="CHEBI:15378"/>
        <dbReference type="ChEBI" id="CHEBI:16704"/>
        <dbReference type="ChEBI" id="CHEBI:17562"/>
        <dbReference type="ChEBI" id="CHEBI:28938"/>
        <dbReference type="EC" id="3.5.4.5"/>
    </reaction>
</comment>
<dbReference type="InterPro" id="IPR050202">
    <property type="entry name" value="Cyt/Deoxycyt_deaminase"/>
</dbReference>
<evidence type="ECO:0000256" key="7">
    <source>
        <dbReference type="ARBA" id="ARBA00022801"/>
    </source>
</evidence>
<feature type="domain" description="CMP/dCMP-type deaminase" evidence="16">
    <location>
        <begin position="6"/>
        <end position="138"/>
    </location>
</feature>
<keyword evidence="7 15" id="KW-0378">Hydrolase</keyword>
<dbReference type="SUPFAM" id="SSF53927">
    <property type="entry name" value="Cytidine deaminase-like"/>
    <property type="match status" value="1"/>
</dbReference>
<dbReference type="PANTHER" id="PTHR11644:SF2">
    <property type="entry name" value="CYTIDINE DEAMINASE"/>
    <property type="match status" value="1"/>
</dbReference>
<evidence type="ECO:0000313" key="18">
    <source>
        <dbReference type="Proteomes" id="UP000295710"/>
    </source>
</evidence>
<dbReference type="PANTHER" id="PTHR11644">
    <property type="entry name" value="CYTIDINE DEAMINASE"/>
    <property type="match status" value="1"/>
</dbReference>
<dbReference type="GO" id="GO:0008270">
    <property type="term" value="F:zinc ion binding"/>
    <property type="evidence" value="ECO:0007669"/>
    <property type="project" value="UniProtKB-UniRule"/>
</dbReference>
<dbReference type="GO" id="GO:0004126">
    <property type="term" value="F:cytidine deaminase activity"/>
    <property type="evidence" value="ECO:0007669"/>
    <property type="project" value="UniProtKB-UniRule"/>
</dbReference>
<dbReference type="Pfam" id="PF00383">
    <property type="entry name" value="dCMP_cyt_deam_1"/>
    <property type="match status" value="1"/>
</dbReference>
<comment type="caution">
    <text evidence="17">The sequence shown here is derived from an EMBL/GenBank/DDBJ whole genome shotgun (WGS) entry which is preliminary data.</text>
</comment>
<accession>A0A4R4FJN9</accession>
<evidence type="ECO:0000256" key="1">
    <source>
        <dbReference type="ARBA" id="ARBA00001947"/>
    </source>
</evidence>
<comment type="function">
    <text evidence="2 15">This enzyme scavenges exogenous and endogenous cytidine and 2'-deoxycytidine for UMP synthesis.</text>
</comment>
<keyword evidence="8 14" id="KW-0862">Zinc</keyword>
<name>A0A4R4FJN9_9FIRM</name>
<dbReference type="RefSeq" id="WP_132274834.1">
    <property type="nucleotide sequence ID" value="NZ_JAOBST010000068.1"/>
</dbReference>
<dbReference type="GO" id="GO:0055086">
    <property type="term" value="P:nucleobase-containing small molecule metabolic process"/>
    <property type="evidence" value="ECO:0007669"/>
    <property type="project" value="UniProtKB-ARBA"/>
</dbReference>
<evidence type="ECO:0000256" key="5">
    <source>
        <dbReference type="ARBA" id="ARBA00018266"/>
    </source>
</evidence>
<dbReference type="InterPro" id="IPR016193">
    <property type="entry name" value="Cytidine_deaminase-like"/>
</dbReference>
<keyword evidence="6 14" id="KW-0479">Metal-binding</keyword>
<evidence type="ECO:0000256" key="10">
    <source>
        <dbReference type="ARBA" id="ARBA00049252"/>
    </source>
</evidence>
<evidence type="ECO:0000256" key="6">
    <source>
        <dbReference type="ARBA" id="ARBA00022723"/>
    </source>
</evidence>
<feature type="active site" description="Proton donor" evidence="12">
    <location>
        <position position="60"/>
    </location>
</feature>
<dbReference type="Proteomes" id="UP000295710">
    <property type="component" value="Unassembled WGS sequence"/>
</dbReference>
<reference evidence="17 18" key="1">
    <citation type="journal article" date="2016" name="Nat. Microbiol.">
        <title>The Mouse Intestinal Bacterial Collection (miBC) provides host-specific insight into cultured diversity and functional potential of the gut microbiota.</title>
        <authorList>
            <person name="Lagkouvardos I."/>
            <person name="Pukall R."/>
            <person name="Abt B."/>
            <person name="Foesel B.U."/>
            <person name="Meier-Kolthoff J.P."/>
            <person name="Kumar N."/>
            <person name="Bresciani A."/>
            <person name="Martinez I."/>
            <person name="Just S."/>
            <person name="Ziegler C."/>
            <person name="Brugiroux S."/>
            <person name="Garzetti D."/>
            <person name="Wenning M."/>
            <person name="Bui T.P."/>
            <person name="Wang J."/>
            <person name="Hugenholtz F."/>
            <person name="Plugge C.M."/>
            <person name="Peterson D.A."/>
            <person name="Hornef M.W."/>
            <person name="Baines J.F."/>
            <person name="Smidt H."/>
            <person name="Walter J."/>
            <person name="Kristiansen K."/>
            <person name="Nielsen H.B."/>
            <person name="Haller D."/>
            <person name="Overmann J."/>
            <person name="Stecher B."/>
            <person name="Clavel T."/>
        </authorList>
    </citation>
    <scope>NUCLEOTIDE SEQUENCE [LARGE SCALE GENOMIC DNA]</scope>
    <source>
        <strain evidence="17 18">DSM 28560</strain>
    </source>
</reference>
<protein>
    <recommendedName>
        <fullName evidence="5 15">Cytidine deaminase</fullName>
        <ecNumber evidence="4 15">3.5.4.5</ecNumber>
    </recommendedName>
    <alternativeName>
        <fullName evidence="9 15">Cytidine aminohydrolase</fullName>
    </alternativeName>
</protein>
<dbReference type="Gene3D" id="3.40.140.10">
    <property type="entry name" value="Cytidine Deaminase, domain 2"/>
    <property type="match status" value="1"/>
</dbReference>
<dbReference type="PROSITE" id="PS00903">
    <property type="entry name" value="CYT_DCMP_DEAMINASES_1"/>
    <property type="match status" value="1"/>
</dbReference>
<dbReference type="CDD" id="cd01283">
    <property type="entry name" value="cytidine_deaminase"/>
    <property type="match status" value="1"/>
</dbReference>
<evidence type="ECO:0000256" key="2">
    <source>
        <dbReference type="ARBA" id="ARBA00003949"/>
    </source>
</evidence>
<evidence type="ECO:0000256" key="15">
    <source>
        <dbReference type="RuleBase" id="RU364006"/>
    </source>
</evidence>
<dbReference type="InterPro" id="IPR016192">
    <property type="entry name" value="APOBEC/CMP_deaminase_Zn-bd"/>
</dbReference>
<feature type="binding site" evidence="14">
    <location>
        <position position="98"/>
    </location>
    <ligand>
        <name>Zn(2+)</name>
        <dbReference type="ChEBI" id="CHEBI:29105"/>
        <note>catalytic</note>
    </ligand>
</feature>
<dbReference type="EMBL" id="SMMX01000002">
    <property type="protein sequence ID" value="TDA22966.1"/>
    <property type="molecule type" value="Genomic_DNA"/>
</dbReference>
<evidence type="ECO:0000259" key="16">
    <source>
        <dbReference type="PROSITE" id="PS51747"/>
    </source>
</evidence>
<comment type="catalytic activity">
    <reaction evidence="10 15">
        <text>2'-deoxycytidine + H2O + H(+) = 2'-deoxyuridine + NH4(+)</text>
        <dbReference type="Rhea" id="RHEA:13433"/>
        <dbReference type="ChEBI" id="CHEBI:15377"/>
        <dbReference type="ChEBI" id="CHEBI:15378"/>
        <dbReference type="ChEBI" id="CHEBI:15698"/>
        <dbReference type="ChEBI" id="CHEBI:16450"/>
        <dbReference type="ChEBI" id="CHEBI:28938"/>
        <dbReference type="EC" id="3.5.4.5"/>
    </reaction>
</comment>
<sequence length="142" mass="15709">MEKEKVPVRLMIQRAKEALGFSYAPYSDFRVAASLLTTGGTVYTGCNIENAAYSPGNCAERTAIFKAVSEGERDFAAICIVNEDQKGGHGLCPPCGMCRQVMMEFCRPEEFFIILAADEDHYEIYTLEELFPLGFGSGNLKE</sequence>
<dbReference type="GO" id="GO:0005829">
    <property type="term" value="C:cytosol"/>
    <property type="evidence" value="ECO:0007669"/>
    <property type="project" value="TreeGrafter"/>
</dbReference>
<evidence type="ECO:0000256" key="12">
    <source>
        <dbReference type="PIRSR" id="PIRSR606262-1"/>
    </source>
</evidence>
<dbReference type="AlphaFoldDB" id="A0A4R4FJN9"/>
<dbReference type="NCBIfam" id="TIGR01354">
    <property type="entry name" value="cyt_deam_tetra"/>
    <property type="match status" value="1"/>
</dbReference>
<evidence type="ECO:0000256" key="8">
    <source>
        <dbReference type="ARBA" id="ARBA00022833"/>
    </source>
</evidence>
<comment type="similarity">
    <text evidence="3 15">Belongs to the cytidine and deoxycytidylate deaminase family.</text>
</comment>
<organism evidence="17 18">
    <name type="scientific">Extibacter muris</name>
    <dbReference type="NCBI Taxonomy" id="1796622"/>
    <lineage>
        <taxon>Bacteria</taxon>
        <taxon>Bacillati</taxon>
        <taxon>Bacillota</taxon>
        <taxon>Clostridia</taxon>
        <taxon>Lachnospirales</taxon>
        <taxon>Lachnospiraceae</taxon>
        <taxon>Extibacter</taxon>
    </lineage>
</organism>
<proteinExistence type="inferred from homology"/>
<evidence type="ECO:0000256" key="9">
    <source>
        <dbReference type="ARBA" id="ARBA00032005"/>
    </source>
</evidence>
<evidence type="ECO:0000256" key="3">
    <source>
        <dbReference type="ARBA" id="ARBA00006576"/>
    </source>
</evidence>
<dbReference type="GO" id="GO:0072527">
    <property type="term" value="P:pyrimidine-containing compound metabolic process"/>
    <property type="evidence" value="ECO:0007669"/>
    <property type="project" value="UniProtKB-ARBA"/>
</dbReference>
<dbReference type="GO" id="GO:0042802">
    <property type="term" value="F:identical protein binding"/>
    <property type="evidence" value="ECO:0007669"/>
    <property type="project" value="UniProtKB-ARBA"/>
</dbReference>